<evidence type="ECO:0000256" key="9">
    <source>
        <dbReference type="ARBA" id="ARBA00023136"/>
    </source>
</evidence>
<dbReference type="PANTHER" id="PTHR46209:SF3">
    <property type="entry name" value="PX DOMAIN-CONTAINING PROTEIN"/>
    <property type="match status" value="1"/>
</dbReference>
<evidence type="ECO:0000256" key="7">
    <source>
        <dbReference type="ARBA" id="ARBA00022927"/>
    </source>
</evidence>
<keyword evidence="4" id="KW-0813">Transport</keyword>
<proteinExistence type="inferred from homology"/>
<dbReference type="InterPro" id="IPR043544">
    <property type="entry name" value="SNX10/11"/>
</dbReference>
<dbReference type="GO" id="GO:0005768">
    <property type="term" value="C:endosome"/>
    <property type="evidence" value="ECO:0007669"/>
    <property type="project" value="UniProtKB-SubCell"/>
</dbReference>
<evidence type="ECO:0000256" key="6">
    <source>
        <dbReference type="ARBA" id="ARBA00022753"/>
    </source>
</evidence>
<evidence type="ECO:0000256" key="8">
    <source>
        <dbReference type="ARBA" id="ARBA00023121"/>
    </source>
</evidence>
<dbReference type="Gene3D" id="3.30.1520.10">
    <property type="entry name" value="Phox-like domain"/>
    <property type="match status" value="1"/>
</dbReference>
<evidence type="ECO:0000256" key="10">
    <source>
        <dbReference type="ARBA" id="ARBA00029433"/>
    </source>
</evidence>
<evidence type="ECO:0000256" key="1">
    <source>
        <dbReference type="ARBA" id="ARBA00004177"/>
    </source>
</evidence>
<gene>
    <name evidence="12" type="ORF">C0Q70_02808</name>
</gene>
<comment type="subcellular location">
    <subcellularLocation>
        <location evidence="2">Cytoplasm</location>
    </subcellularLocation>
    <subcellularLocation>
        <location evidence="10">Endomembrane system</location>
        <topology evidence="10">Peripheral membrane protein</topology>
        <orientation evidence="10">Cytoplasmic side</orientation>
    </subcellularLocation>
    <subcellularLocation>
        <location evidence="1">Endosome</location>
    </subcellularLocation>
</comment>
<keyword evidence="9" id="KW-0472">Membrane</keyword>
<keyword evidence="5" id="KW-0963">Cytoplasm</keyword>
<name>A0A2T7PQY8_POMCA</name>
<dbReference type="GO" id="GO:0006886">
    <property type="term" value="P:intracellular protein transport"/>
    <property type="evidence" value="ECO:0007669"/>
    <property type="project" value="InterPro"/>
</dbReference>
<dbReference type="Pfam" id="PF00787">
    <property type="entry name" value="PX"/>
    <property type="match status" value="1"/>
</dbReference>
<organism evidence="12 13">
    <name type="scientific">Pomacea canaliculata</name>
    <name type="common">Golden apple snail</name>
    <dbReference type="NCBI Taxonomy" id="400727"/>
    <lineage>
        <taxon>Eukaryota</taxon>
        <taxon>Metazoa</taxon>
        <taxon>Spiralia</taxon>
        <taxon>Lophotrochozoa</taxon>
        <taxon>Mollusca</taxon>
        <taxon>Gastropoda</taxon>
        <taxon>Caenogastropoda</taxon>
        <taxon>Architaenioglossa</taxon>
        <taxon>Ampullarioidea</taxon>
        <taxon>Ampullariidae</taxon>
        <taxon>Pomacea</taxon>
    </lineage>
</organism>
<dbReference type="Proteomes" id="UP000245119">
    <property type="component" value="Linkage Group LG2"/>
</dbReference>
<dbReference type="AlphaFoldDB" id="A0A2T7PQY8"/>
<dbReference type="EMBL" id="PZQS01000002">
    <property type="protein sequence ID" value="PVD35839.1"/>
    <property type="molecule type" value="Genomic_DNA"/>
</dbReference>
<evidence type="ECO:0000256" key="2">
    <source>
        <dbReference type="ARBA" id="ARBA00004496"/>
    </source>
</evidence>
<dbReference type="PROSITE" id="PS50195">
    <property type="entry name" value="PX"/>
    <property type="match status" value="1"/>
</dbReference>
<accession>A0A2T7PQY8</accession>
<dbReference type="PANTHER" id="PTHR46209">
    <property type="entry name" value="PX DOMAIN-CONTAINING PROTEIN"/>
    <property type="match status" value="1"/>
</dbReference>
<dbReference type="OrthoDB" id="6127529at2759"/>
<dbReference type="GO" id="GO:1901981">
    <property type="term" value="F:phosphatidylinositol phosphate binding"/>
    <property type="evidence" value="ECO:0007669"/>
    <property type="project" value="TreeGrafter"/>
</dbReference>
<dbReference type="SMART" id="SM00312">
    <property type="entry name" value="PX"/>
    <property type="match status" value="1"/>
</dbReference>
<keyword evidence="13" id="KW-1185">Reference proteome</keyword>
<evidence type="ECO:0000256" key="4">
    <source>
        <dbReference type="ARBA" id="ARBA00022448"/>
    </source>
</evidence>
<evidence type="ECO:0000256" key="3">
    <source>
        <dbReference type="ARBA" id="ARBA00010883"/>
    </source>
</evidence>
<comment type="similarity">
    <text evidence="3">Belongs to the sorting nexin family.</text>
</comment>
<dbReference type="SUPFAM" id="SSF64268">
    <property type="entry name" value="PX domain"/>
    <property type="match status" value="1"/>
</dbReference>
<evidence type="ECO:0000313" key="12">
    <source>
        <dbReference type="EMBL" id="PVD35839.1"/>
    </source>
</evidence>
<evidence type="ECO:0000313" key="13">
    <source>
        <dbReference type="Proteomes" id="UP000245119"/>
    </source>
</evidence>
<evidence type="ECO:0000259" key="11">
    <source>
        <dbReference type="PROSITE" id="PS50195"/>
    </source>
</evidence>
<keyword evidence="8" id="KW-0446">Lipid-binding</keyword>
<keyword evidence="7" id="KW-0653">Protein transport</keyword>
<dbReference type="InterPro" id="IPR036871">
    <property type="entry name" value="PX_dom_sf"/>
</dbReference>
<keyword evidence="6" id="KW-0967">Endosome</keyword>
<sequence length="240" mass="27896">MTSGNIIRLEVMSEFDNVQEDWDFVNDNVPECLVQVSNPKTVSFMNEGQFVTYEIAFETCDTAFRVKKSRVRRRYSDFIWLRNHLKEVDKWRSPPSLPPKNYFLTHPSEEFIERRSTGLQKWIVEVVSHPMYLSSMALHLFLQTELPLAKIEEYLSGKMSEEELTSIWGNEGRLYDFQPHNILHAYEPSAPCEISFSPDELGDIHPPSEPSCTLCLESRKINKKQPSLRKPLLKLPGSEE</sequence>
<comment type="caution">
    <text evidence="12">The sequence shown here is derived from an EMBL/GenBank/DDBJ whole genome shotgun (WGS) entry which is preliminary data.</text>
</comment>
<dbReference type="STRING" id="400727.A0A2T7PQY8"/>
<protein>
    <recommendedName>
        <fullName evidence="11">PX domain-containing protein</fullName>
    </recommendedName>
</protein>
<dbReference type="GO" id="GO:0016050">
    <property type="term" value="P:vesicle organization"/>
    <property type="evidence" value="ECO:0007669"/>
    <property type="project" value="TreeGrafter"/>
</dbReference>
<feature type="domain" description="PX" evidence="11">
    <location>
        <begin position="31"/>
        <end position="148"/>
    </location>
</feature>
<reference evidence="12 13" key="1">
    <citation type="submission" date="2018-04" db="EMBL/GenBank/DDBJ databases">
        <title>The genome of golden apple snail Pomacea canaliculata provides insight into stress tolerance and invasive adaptation.</title>
        <authorList>
            <person name="Liu C."/>
            <person name="Liu B."/>
            <person name="Ren Y."/>
            <person name="Zhang Y."/>
            <person name="Wang H."/>
            <person name="Li S."/>
            <person name="Jiang F."/>
            <person name="Yin L."/>
            <person name="Zhang G."/>
            <person name="Qian W."/>
            <person name="Fan W."/>
        </authorList>
    </citation>
    <scope>NUCLEOTIDE SEQUENCE [LARGE SCALE GENOMIC DNA]</scope>
    <source>
        <strain evidence="12">SZHN2017</strain>
        <tissue evidence="12">Muscle</tissue>
    </source>
</reference>
<dbReference type="InterPro" id="IPR001683">
    <property type="entry name" value="PX_dom"/>
</dbReference>
<evidence type="ECO:0000256" key="5">
    <source>
        <dbReference type="ARBA" id="ARBA00022490"/>
    </source>
</evidence>